<name>A0ABY5PIL7_9ACTN</name>
<evidence type="ECO:0000313" key="3">
    <source>
        <dbReference type="Proteomes" id="UP001058860"/>
    </source>
</evidence>
<evidence type="ECO:0000256" key="1">
    <source>
        <dbReference type="SAM" id="SignalP"/>
    </source>
</evidence>
<accession>A0ABY5PIL7</accession>
<reference evidence="3" key="1">
    <citation type="submission" date="2021-11" db="EMBL/GenBank/DDBJ databases">
        <title>Cultivation dependent microbiological survey of springs from the worlds oldest radium mine currently devoted to the extraction of radon-saturated water.</title>
        <authorList>
            <person name="Kapinusova G."/>
            <person name="Smrhova T."/>
            <person name="Strejcek M."/>
            <person name="Suman J."/>
            <person name="Jani K."/>
            <person name="Pajer P."/>
            <person name="Uhlik O."/>
        </authorList>
    </citation>
    <scope>NUCLEOTIDE SEQUENCE [LARGE SCALE GENOMIC DNA]</scope>
    <source>
        <strain evidence="3">J379</strain>
    </source>
</reference>
<keyword evidence="1" id="KW-0732">Signal</keyword>
<dbReference type="EMBL" id="CP088295">
    <property type="protein sequence ID" value="UUY04485.1"/>
    <property type="molecule type" value="Genomic_DNA"/>
</dbReference>
<dbReference type="Proteomes" id="UP001058860">
    <property type="component" value="Chromosome"/>
</dbReference>
<proteinExistence type="predicted"/>
<dbReference type="RefSeq" id="WP_353864968.1">
    <property type="nucleotide sequence ID" value="NZ_CP088295.1"/>
</dbReference>
<organism evidence="2 3">
    <name type="scientific">Svornostia abyssi</name>
    <dbReference type="NCBI Taxonomy" id="2898438"/>
    <lineage>
        <taxon>Bacteria</taxon>
        <taxon>Bacillati</taxon>
        <taxon>Actinomycetota</taxon>
        <taxon>Thermoleophilia</taxon>
        <taxon>Solirubrobacterales</taxon>
        <taxon>Baekduiaceae</taxon>
        <taxon>Svornostia</taxon>
    </lineage>
</organism>
<feature type="signal peptide" evidence="1">
    <location>
        <begin position="1"/>
        <end position="20"/>
    </location>
</feature>
<feature type="chain" id="PRO_5046800683" evidence="1">
    <location>
        <begin position="21"/>
        <end position="137"/>
    </location>
</feature>
<protein>
    <submittedName>
        <fullName evidence="2">Uncharacterized protein</fullName>
    </submittedName>
</protein>
<evidence type="ECO:0000313" key="2">
    <source>
        <dbReference type="EMBL" id="UUY04485.1"/>
    </source>
</evidence>
<gene>
    <name evidence="2" type="ORF">LRS13_02825</name>
</gene>
<sequence length="137" mass="14340">MRAFLIGSAILLAAAPAAWGAPRLSGLTFPSTLDGINTGAGISAHCTNIAPLVTSFEASTAGTMYMVRTGTGSLGVPHFSVTTFAFRRGANTRQLFSQYELVGRPVASNRWSFTLVPIDRAFGVARAVSRGVTVTCT</sequence>
<keyword evidence="3" id="KW-1185">Reference proteome</keyword>